<dbReference type="InParanoid" id="J0D554"/>
<name>J0D554_AURST</name>
<reference evidence="3" key="1">
    <citation type="journal article" date="2012" name="Science">
        <title>The Paleozoic origin of enzymatic lignin decomposition reconstructed from 31 fungal genomes.</title>
        <authorList>
            <person name="Floudas D."/>
            <person name="Binder M."/>
            <person name="Riley R."/>
            <person name="Barry K."/>
            <person name="Blanchette R.A."/>
            <person name="Henrissat B."/>
            <person name="Martinez A.T."/>
            <person name="Otillar R."/>
            <person name="Spatafora J.W."/>
            <person name="Yadav J.S."/>
            <person name="Aerts A."/>
            <person name="Benoit I."/>
            <person name="Boyd A."/>
            <person name="Carlson A."/>
            <person name="Copeland A."/>
            <person name="Coutinho P.M."/>
            <person name="de Vries R.P."/>
            <person name="Ferreira P."/>
            <person name="Findley K."/>
            <person name="Foster B."/>
            <person name="Gaskell J."/>
            <person name="Glotzer D."/>
            <person name="Gorecki P."/>
            <person name="Heitman J."/>
            <person name="Hesse C."/>
            <person name="Hori C."/>
            <person name="Igarashi K."/>
            <person name="Jurgens J.A."/>
            <person name="Kallen N."/>
            <person name="Kersten P."/>
            <person name="Kohler A."/>
            <person name="Kuees U."/>
            <person name="Kumar T.K.A."/>
            <person name="Kuo A."/>
            <person name="LaButti K."/>
            <person name="Larrondo L.F."/>
            <person name="Lindquist E."/>
            <person name="Ling A."/>
            <person name="Lombard V."/>
            <person name="Lucas S."/>
            <person name="Lundell T."/>
            <person name="Martin R."/>
            <person name="McLaughlin D.J."/>
            <person name="Morgenstern I."/>
            <person name="Morin E."/>
            <person name="Murat C."/>
            <person name="Nagy L.G."/>
            <person name="Nolan M."/>
            <person name="Ohm R.A."/>
            <person name="Patyshakuliyeva A."/>
            <person name="Rokas A."/>
            <person name="Ruiz-Duenas F.J."/>
            <person name="Sabat G."/>
            <person name="Salamov A."/>
            <person name="Samejima M."/>
            <person name="Schmutz J."/>
            <person name="Slot J.C."/>
            <person name="St John F."/>
            <person name="Stenlid J."/>
            <person name="Sun H."/>
            <person name="Sun S."/>
            <person name="Syed K."/>
            <person name="Tsang A."/>
            <person name="Wiebenga A."/>
            <person name="Young D."/>
            <person name="Pisabarro A."/>
            <person name="Eastwood D.C."/>
            <person name="Martin F."/>
            <person name="Cullen D."/>
            <person name="Grigoriev I.V."/>
            <person name="Hibbett D.S."/>
        </authorList>
    </citation>
    <scope>NUCLEOTIDE SEQUENCE [LARGE SCALE GENOMIC DNA]</scope>
    <source>
        <strain evidence="3">TFB10046</strain>
    </source>
</reference>
<dbReference type="EMBL" id="JH688055">
    <property type="protein sequence ID" value="EJD33894.1"/>
    <property type="molecule type" value="Genomic_DNA"/>
</dbReference>
<dbReference type="eggNOG" id="KOG1802">
    <property type="taxonomic scope" value="Eukaryota"/>
</dbReference>
<gene>
    <name evidence="2" type="ORF">AURDEDRAFT_76602</name>
</gene>
<dbReference type="AlphaFoldDB" id="J0D554"/>
<dbReference type="Proteomes" id="UP000006514">
    <property type="component" value="Unassembled WGS sequence"/>
</dbReference>
<dbReference type="Gene3D" id="3.40.50.300">
    <property type="entry name" value="P-loop containing nucleotide triphosphate hydrolases"/>
    <property type="match status" value="2"/>
</dbReference>
<dbReference type="InterPro" id="IPR047187">
    <property type="entry name" value="SF1_C_Upf1"/>
</dbReference>
<sequence>MVQSLRAVQKPVWIVSQSNVAVKVGLSSSPVKSNGSAKNIASKLGKYGFREFKLLVSHEFHFDWNEHLYEELESSIIRSDEYANLVPASVERLLDGSRVILCTISMLSNTKMLQAGFPKVVPVENLLVDEASQIDVGNYLHIAHAFRHTLRKLVFVGDDQQHRLPTPICAFVSFHMYEGKLQSVHPITTSLSCKFFDVHLGAEVQVGRSWTNQSEAETCITLAQMLCDMGKTDFRIITPYDAQRKVLEDRLKATDLRWEDTVFCVDSFQGNEADYIIVSLVRTKKPGFITNARRSNVMLTRCKKGMYICTNRAFLKTPAAQDTLVGKMAKEWGGNGWIRMADVVDGRI</sequence>
<dbReference type="Pfam" id="PF13087">
    <property type="entry name" value="AAA_12"/>
    <property type="match status" value="1"/>
</dbReference>
<dbReference type="OrthoDB" id="6513042at2759"/>
<dbReference type="CDD" id="cd18808">
    <property type="entry name" value="SF1_C_Upf1"/>
    <property type="match status" value="1"/>
</dbReference>
<dbReference type="InterPro" id="IPR027417">
    <property type="entry name" value="P-loop_NTPase"/>
</dbReference>
<dbReference type="PANTHER" id="PTHR10887">
    <property type="entry name" value="DNA2/NAM7 HELICASE FAMILY"/>
    <property type="match status" value="1"/>
</dbReference>
<dbReference type="OMA" id="WINAEEC"/>
<organism evidence="2 3">
    <name type="scientific">Auricularia subglabra (strain TFB-10046 / SS5)</name>
    <name type="common">White-rot fungus</name>
    <name type="synonym">Auricularia delicata (strain TFB10046)</name>
    <dbReference type="NCBI Taxonomy" id="717982"/>
    <lineage>
        <taxon>Eukaryota</taxon>
        <taxon>Fungi</taxon>
        <taxon>Dikarya</taxon>
        <taxon>Basidiomycota</taxon>
        <taxon>Agaricomycotina</taxon>
        <taxon>Agaricomycetes</taxon>
        <taxon>Auriculariales</taxon>
        <taxon>Auriculariaceae</taxon>
        <taxon>Auricularia</taxon>
    </lineage>
</organism>
<dbReference type="KEGG" id="adl:AURDEDRAFT_76602"/>
<evidence type="ECO:0000313" key="3">
    <source>
        <dbReference type="Proteomes" id="UP000006514"/>
    </source>
</evidence>
<proteinExistence type="predicted"/>
<keyword evidence="3" id="KW-1185">Reference proteome</keyword>
<dbReference type="InterPro" id="IPR041679">
    <property type="entry name" value="DNA2/NAM7-like_C"/>
</dbReference>
<feature type="domain" description="DNA2/NAM7 helicase-like C-terminal" evidence="1">
    <location>
        <begin position="159"/>
        <end position="312"/>
    </location>
</feature>
<evidence type="ECO:0000259" key="1">
    <source>
        <dbReference type="Pfam" id="PF13087"/>
    </source>
</evidence>
<dbReference type="SUPFAM" id="SSF52540">
    <property type="entry name" value="P-loop containing nucleoside triphosphate hydrolases"/>
    <property type="match status" value="1"/>
</dbReference>
<accession>J0D554</accession>
<protein>
    <recommendedName>
        <fullName evidence="1">DNA2/NAM7 helicase-like C-terminal domain-containing protein</fullName>
    </recommendedName>
</protein>
<dbReference type="PANTHER" id="PTHR10887:SF495">
    <property type="entry name" value="HELICASE SENATAXIN ISOFORM X1-RELATED"/>
    <property type="match status" value="1"/>
</dbReference>
<evidence type="ECO:0000313" key="2">
    <source>
        <dbReference type="EMBL" id="EJD33894.1"/>
    </source>
</evidence>
<dbReference type="InterPro" id="IPR045055">
    <property type="entry name" value="DNA2/NAM7-like"/>
</dbReference>